<dbReference type="PROSITE" id="PS01124">
    <property type="entry name" value="HTH_ARAC_FAMILY_2"/>
    <property type="match status" value="1"/>
</dbReference>
<dbReference type="SMART" id="SM00342">
    <property type="entry name" value="HTH_ARAC"/>
    <property type="match status" value="1"/>
</dbReference>
<evidence type="ECO:0000256" key="3">
    <source>
        <dbReference type="ARBA" id="ARBA00023163"/>
    </source>
</evidence>
<evidence type="ECO:0000313" key="6">
    <source>
        <dbReference type="EMBL" id="RKS88769.1"/>
    </source>
</evidence>
<dbReference type="InterPro" id="IPR009057">
    <property type="entry name" value="Homeodomain-like_sf"/>
</dbReference>
<dbReference type="Gene3D" id="1.10.10.60">
    <property type="entry name" value="Homeodomain-like"/>
    <property type="match status" value="1"/>
</dbReference>
<dbReference type="Proteomes" id="UP000275727">
    <property type="component" value="Chromosome"/>
</dbReference>
<dbReference type="PANTHER" id="PTHR46796:SF6">
    <property type="entry name" value="ARAC SUBFAMILY"/>
    <property type="match status" value="1"/>
</dbReference>
<sequence length="330" mass="37049">MLLSEERWSSASLPPPRQLPGFQEVLDRTHFHWSLAGADKERYGAKVRRRAINDFVFTQVVCDPIAGFRTIDDVKRGEDDYFCLLYFEEGECLLQQGRNESVVRPDIISVWDSTRPAMFENTRALHQLSILIPHRMATTIVPGIEDMCGLSVDGSVGLGSILLSHLRQIHKTVETVDPQDRTAVLRATVELLAAAFRPEPDRIAGSAFRRALLGRVQEHILAHLGDPALSAATIAAAFRFSPRYLHRLFEEFGVTVGTWIRERRLMAARSDLASRTMAGYSITQIAMRHGFADASHFSHAFRDAFGLSPRDYRQTASRAADDERSSLLSK</sequence>
<reference evidence="5 7" key="1">
    <citation type="submission" date="2018-06" db="EMBL/GenBank/DDBJ databases">
        <title>Complete Genome Sequence of the Microcystin-Degrading Bacterium Sphingosinicella microcystinivorans Strain B-9.</title>
        <authorList>
            <person name="Jin H."/>
            <person name="Nishizawa T."/>
            <person name="Guo Y."/>
            <person name="Nishizawa A."/>
            <person name="Park H."/>
            <person name="Kato H."/>
            <person name="Tsuji K."/>
            <person name="Harada K."/>
        </authorList>
    </citation>
    <scope>NUCLEOTIDE SEQUENCE [LARGE SCALE GENOMIC DNA]</scope>
    <source>
        <strain evidence="5 7">B9</strain>
    </source>
</reference>
<evidence type="ECO:0000256" key="1">
    <source>
        <dbReference type="ARBA" id="ARBA00023015"/>
    </source>
</evidence>
<feature type="domain" description="HTH araC/xylS-type" evidence="4">
    <location>
        <begin position="214"/>
        <end position="315"/>
    </location>
</feature>
<dbReference type="PROSITE" id="PS00041">
    <property type="entry name" value="HTH_ARAC_FAMILY_1"/>
    <property type="match status" value="1"/>
</dbReference>
<dbReference type="InterPro" id="IPR020449">
    <property type="entry name" value="Tscrpt_reg_AraC-type_HTH"/>
</dbReference>
<protein>
    <submittedName>
        <fullName evidence="5 6">Transcriptional regulator</fullName>
    </submittedName>
</protein>
<keyword evidence="2" id="KW-0238">DNA-binding</keyword>
<keyword evidence="3" id="KW-0804">Transcription</keyword>
<reference evidence="6 8" key="2">
    <citation type="submission" date="2018-10" db="EMBL/GenBank/DDBJ databases">
        <title>Genomic Encyclopedia of Type Strains, Phase IV (KMG-IV): sequencing the most valuable type-strain genomes for metagenomic binning, comparative biology and taxonomic classification.</title>
        <authorList>
            <person name="Goeker M."/>
        </authorList>
    </citation>
    <scope>NUCLEOTIDE SEQUENCE [LARGE SCALE GENOMIC DNA]</scope>
    <source>
        <strain evidence="6 8">DSM 19791</strain>
    </source>
</reference>
<dbReference type="KEGG" id="smic:SmB9_01830"/>
<dbReference type="AlphaFoldDB" id="A0AAD1D2R8"/>
<dbReference type="InterPro" id="IPR018062">
    <property type="entry name" value="HTH_AraC-typ_CS"/>
</dbReference>
<dbReference type="PRINTS" id="PR00032">
    <property type="entry name" value="HTHARAC"/>
</dbReference>
<evidence type="ECO:0000313" key="7">
    <source>
        <dbReference type="Proteomes" id="UP000275727"/>
    </source>
</evidence>
<dbReference type="GO" id="GO:0003700">
    <property type="term" value="F:DNA-binding transcription factor activity"/>
    <property type="evidence" value="ECO:0007669"/>
    <property type="project" value="InterPro"/>
</dbReference>
<keyword evidence="8" id="KW-1185">Reference proteome</keyword>
<dbReference type="InterPro" id="IPR018060">
    <property type="entry name" value="HTH_AraC"/>
</dbReference>
<dbReference type="RefSeq" id="WP_121050432.1">
    <property type="nucleotide sequence ID" value="NZ_AP018711.1"/>
</dbReference>
<name>A0AAD1D2R8_SPHMI</name>
<dbReference type="EMBL" id="RBWX01000008">
    <property type="protein sequence ID" value="RKS88769.1"/>
    <property type="molecule type" value="Genomic_DNA"/>
</dbReference>
<gene>
    <name evidence="6" type="ORF">DFR51_1979</name>
    <name evidence="5" type="ORF">SmB9_01830</name>
</gene>
<dbReference type="InterPro" id="IPR035418">
    <property type="entry name" value="AraC-bd_2"/>
</dbReference>
<dbReference type="GO" id="GO:0043565">
    <property type="term" value="F:sequence-specific DNA binding"/>
    <property type="evidence" value="ECO:0007669"/>
    <property type="project" value="InterPro"/>
</dbReference>
<evidence type="ECO:0000256" key="2">
    <source>
        <dbReference type="ARBA" id="ARBA00023125"/>
    </source>
</evidence>
<evidence type="ECO:0000313" key="8">
    <source>
        <dbReference type="Proteomes" id="UP000276029"/>
    </source>
</evidence>
<keyword evidence="1" id="KW-0805">Transcription regulation</keyword>
<dbReference type="EMBL" id="AP018711">
    <property type="protein sequence ID" value="BBE32525.1"/>
    <property type="molecule type" value="Genomic_DNA"/>
</dbReference>
<proteinExistence type="predicted"/>
<accession>A0AAD1D2R8</accession>
<dbReference type="Pfam" id="PF14525">
    <property type="entry name" value="AraC_binding_2"/>
    <property type="match status" value="1"/>
</dbReference>
<dbReference type="InterPro" id="IPR050204">
    <property type="entry name" value="AraC_XylS_family_regulators"/>
</dbReference>
<evidence type="ECO:0000259" key="4">
    <source>
        <dbReference type="PROSITE" id="PS01124"/>
    </source>
</evidence>
<dbReference type="SUPFAM" id="SSF46689">
    <property type="entry name" value="Homeodomain-like"/>
    <property type="match status" value="1"/>
</dbReference>
<dbReference type="Proteomes" id="UP000276029">
    <property type="component" value="Unassembled WGS sequence"/>
</dbReference>
<evidence type="ECO:0000313" key="5">
    <source>
        <dbReference type="EMBL" id="BBE32525.1"/>
    </source>
</evidence>
<dbReference type="Pfam" id="PF12833">
    <property type="entry name" value="HTH_18"/>
    <property type="match status" value="1"/>
</dbReference>
<organism evidence="5 7">
    <name type="scientific">Sphingosinicella microcystinivorans</name>
    <dbReference type="NCBI Taxonomy" id="335406"/>
    <lineage>
        <taxon>Bacteria</taxon>
        <taxon>Pseudomonadati</taxon>
        <taxon>Pseudomonadota</taxon>
        <taxon>Alphaproteobacteria</taxon>
        <taxon>Sphingomonadales</taxon>
        <taxon>Sphingosinicellaceae</taxon>
        <taxon>Sphingosinicella</taxon>
    </lineage>
</organism>
<dbReference type="PANTHER" id="PTHR46796">
    <property type="entry name" value="HTH-TYPE TRANSCRIPTIONAL ACTIVATOR RHAS-RELATED"/>
    <property type="match status" value="1"/>
</dbReference>